<dbReference type="AlphaFoldDB" id="A0A7R9QM89"/>
<dbReference type="Gene3D" id="2.130.10.30">
    <property type="entry name" value="Regulator of chromosome condensation 1/beta-lactamase-inhibitor protein II"/>
    <property type="match status" value="1"/>
</dbReference>
<dbReference type="InterPro" id="IPR009091">
    <property type="entry name" value="RCC1/BLIP-II"/>
</dbReference>
<name>A0A7R9QM89_9ACAR</name>
<gene>
    <name evidence="1" type="ORF">ONB1V03_LOCUS7868</name>
</gene>
<reference evidence="1" key="1">
    <citation type="submission" date="2020-11" db="EMBL/GenBank/DDBJ databases">
        <authorList>
            <person name="Tran Van P."/>
        </authorList>
    </citation>
    <scope>NUCLEOTIDE SEQUENCE</scope>
</reference>
<protein>
    <submittedName>
        <fullName evidence="1">Uncharacterized protein</fullName>
    </submittedName>
</protein>
<dbReference type="OrthoDB" id="10256179at2759"/>
<evidence type="ECO:0000313" key="1">
    <source>
        <dbReference type="EMBL" id="CAD7650546.1"/>
    </source>
</evidence>
<dbReference type="EMBL" id="OC919007">
    <property type="protein sequence ID" value="CAD7650546.1"/>
    <property type="molecule type" value="Genomic_DNA"/>
</dbReference>
<keyword evidence="2" id="KW-1185">Reference proteome</keyword>
<sequence>MVYGLGSNYWGSLGLGHNSYVNEIQVIDRLCHKNITQFFNGLDFVLALTQDNCLYVWGNNDKGQLVVSEVNEYKSLFEELHSLGSGAFGEVF</sequence>
<feature type="non-terminal residue" evidence="1">
    <location>
        <position position="92"/>
    </location>
</feature>
<evidence type="ECO:0000313" key="2">
    <source>
        <dbReference type="Proteomes" id="UP000728032"/>
    </source>
</evidence>
<dbReference type="EMBL" id="CAJPVJ010004182">
    <property type="protein sequence ID" value="CAG2168378.1"/>
    <property type="molecule type" value="Genomic_DNA"/>
</dbReference>
<accession>A0A7R9QM89</accession>
<dbReference type="Pfam" id="PF13540">
    <property type="entry name" value="RCC1_2"/>
    <property type="match status" value="1"/>
</dbReference>
<proteinExistence type="predicted"/>
<dbReference type="Proteomes" id="UP000728032">
    <property type="component" value="Unassembled WGS sequence"/>
</dbReference>
<dbReference type="SUPFAM" id="SSF50985">
    <property type="entry name" value="RCC1/BLIP-II"/>
    <property type="match status" value="1"/>
</dbReference>
<organism evidence="1">
    <name type="scientific">Oppiella nova</name>
    <dbReference type="NCBI Taxonomy" id="334625"/>
    <lineage>
        <taxon>Eukaryota</taxon>
        <taxon>Metazoa</taxon>
        <taxon>Ecdysozoa</taxon>
        <taxon>Arthropoda</taxon>
        <taxon>Chelicerata</taxon>
        <taxon>Arachnida</taxon>
        <taxon>Acari</taxon>
        <taxon>Acariformes</taxon>
        <taxon>Sarcoptiformes</taxon>
        <taxon>Oribatida</taxon>
        <taxon>Brachypylina</taxon>
        <taxon>Oppioidea</taxon>
        <taxon>Oppiidae</taxon>
        <taxon>Oppiella</taxon>
    </lineage>
</organism>